<dbReference type="EMBL" id="DS235802">
    <property type="protein sequence ID" value="EEB17248.1"/>
    <property type="molecule type" value="Genomic_DNA"/>
</dbReference>
<dbReference type="Proteomes" id="UP000009046">
    <property type="component" value="Unassembled WGS sequence"/>
</dbReference>
<evidence type="ECO:0000313" key="2">
    <source>
        <dbReference type="EMBL" id="EEB17248.1"/>
    </source>
</evidence>
<organism>
    <name type="scientific">Pediculus humanus subsp. corporis</name>
    <name type="common">Body louse</name>
    <dbReference type="NCBI Taxonomy" id="121224"/>
    <lineage>
        <taxon>Eukaryota</taxon>
        <taxon>Metazoa</taxon>
        <taxon>Ecdysozoa</taxon>
        <taxon>Arthropoda</taxon>
        <taxon>Hexapoda</taxon>
        <taxon>Insecta</taxon>
        <taxon>Pterygota</taxon>
        <taxon>Neoptera</taxon>
        <taxon>Paraneoptera</taxon>
        <taxon>Psocodea</taxon>
        <taxon>Troctomorpha</taxon>
        <taxon>Phthiraptera</taxon>
        <taxon>Anoplura</taxon>
        <taxon>Pediculidae</taxon>
        <taxon>Pediculus</taxon>
    </lineage>
</organism>
<dbReference type="CTD" id="8230927"/>
<reference evidence="2" key="1">
    <citation type="submission" date="2007-04" db="EMBL/GenBank/DDBJ databases">
        <title>Annotation of Pediculus humanus corporis strain USDA.</title>
        <authorList>
            <person name="Kirkness E."/>
            <person name="Hannick L."/>
            <person name="Hass B."/>
            <person name="Bruggner R."/>
            <person name="Lawson D."/>
            <person name="Bidwell S."/>
            <person name="Joardar V."/>
            <person name="Caler E."/>
            <person name="Walenz B."/>
            <person name="Inman J."/>
            <person name="Schobel S."/>
            <person name="Galinsky K."/>
            <person name="Amedeo P."/>
            <person name="Strausberg R."/>
        </authorList>
    </citation>
    <scope>NUCLEOTIDE SEQUENCE</scope>
    <source>
        <strain evidence="2">USDA</strain>
    </source>
</reference>
<dbReference type="OMA" id="GCEESSH"/>
<evidence type="ECO:0008006" key="5">
    <source>
        <dbReference type="Google" id="ProtNLM"/>
    </source>
</evidence>
<evidence type="ECO:0000256" key="1">
    <source>
        <dbReference type="SAM" id="MobiDB-lite"/>
    </source>
</evidence>
<dbReference type="KEGG" id="phu:Phum_PHUM458510"/>
<dbReference type="Pfam" id="PF09725">
    <property type="entry name" value="Fra10Ac1"/>
    <property type="match status" value="1"/>
</dbReference>
<dbReference type="HOGENOM" id="CLU_061714_0_0_1"/>
<dbReference type="STRING" id="121224.E0VV42"/>
<gene>
    <name evidence="3" type="primary">8230927</name>
    <name evidence="2" type="ORF">Phum_PHUM458510</name>
</gene>
<reference evidence="3" key="3">
    <citation type="submission" date="2021-02" db="UniProtKB">
        <authorList>
            <consortium name="EnsemblMetazoa"/>
        </authorList>
    </citation>
    <scope>IDENTIFICATION</scope>
    <source>
        <strain evidence="3">USDA</strain>
    </source>
</reference>
<feature type="compositionally biased region" description="Polar residues" evidence="1">
    <location>
        <begin position="204"/>
        <end position="214"/>
    </location>
</feature>
<dbReference type="InParanoid" id="E0VV42"/>
<sequence>MSYGKRYQNLNPYDLHKILINDYLLSVKGKTSLLKRDTTNDKRDIDVIKENHQFLWNETEDVSTLSWEKKLAKQYYNKLFKEYCVADMSRYKENKIGLRWRTQQELINGKGQFSCGNKKCSDQNDLRTWEVNFGYMENNTKKNALVKLSLYYRDNNFNTNLDAKKFSDFKSTDSKNTTQNNETHINDVNAPSSSGTDSKSSTDENTVWKQTQEPNNEKSREQEFDDYLNYLLL</sequence>
<evidence type="ECO:0000313" key="4">
    <source>
        <dbReference type="Proteomes" id="UP000009046"/>
    </source>
</evidence>
<dbReference type="EMBL" id="AAZO01005574">
    <property type="status" value="NOT_ANNOTATED_CDS"/>
    <property type="molecule type" value="Genomic_DNA"/>
</dbReference>
<feature type="region of interest" description="Disordered" evidence="1">
    <location>
        <begin position="168"/>
        <end position="222"/>
    </location>
</feature>
<dbReference type="VEuPathDB" id="VectorBase:PHUM458510"/>
<evidence type="ECO:0000313" key="3">
    <source>
        <dbReference type="EnsemblMetazoa" id="PHUM458510-PA"/>
    </source>
</evidence>
<dbReference type="InterPro" id="IPR019129">
    <property type="entry name" value="Folate-sensitive_fs_Fra10Ac1"/>
</dbReference>
<reference evidence="2" key="2">
    <citation type="submission" date="2007-04" db="EMBL/GenBank/DDBJ databases">
        <title>The genome of the human body louse.</title>
        <authorList>
            <consortium name="The Human Body Louse Genome Consortium"/>
            <person name="Kirkness E."/>
            <person name="Walenz B."/>
            <person name="Hass B."/>
            <person name="Bruggner R."/>
            <person name="Strausberg R."/>
        </authorList>
    </citation>
    <scope>NUCLEOTIDE SEQUENCE</scope>
    <source>
        <strain evidence="2">USDA</strain>
    </source>
</reference>
<keyword evidence="4" id="KW-1185">Reference proteome</keyword>
<dbReference type="eggNOG" id="KOG1297">
    <property type="taxonomic scope" value="Eukaryota"/>
</dbReference>
<accession>E0VV42</accession>
<dbReference type="EnsemblMetazoa" id="PHUM458510-RA">
    <property type="protein sequence ID" value="PHUM458510-PA"/>
    <property type="gene ID" value="PHUM458510"/>
</dbReference>
<proteinExistence type="predicted"/>
<protein>
    <recommendedName>
        <fullName evidence="5">Protein FRA10AC1</fullName>
    </recommendedName>
</protein>
<dbReference type="OrthoDB" id="197967at2759"/>
<dbReference type="AlphaFoldDB" id="E0VV42"/>
<dbReference type="GeneID" id="8230927"/>
<name>E0VV42_PEDHC</name>
<dbReference type="FunCoup" id="E0VV42">
    <property type="interactions" value="154"/>
</dbReference>
<dbReference type="RefSeq" id="XP_002429986.1">
    <property type="nucleotide sequence ID" value="XM_002429941.1"/>
</dbReference>